<name>A0A810CV83_9BRAD</name>
<reference evidence="1" key="1">
    <citation type="submission" date="2020-05" db="EMBL/GenBank/DDBJ databases">
        <title>Complete genome sequence of Bradyrhizobium diazoefficiens XF1 isolated from soybean nodule.</title>
        <authorList>
            <person name="Noda R."/>
            <person name="Kakizaki K."/>
            <person name="Minamisawa K."/>
        </authorList>
    </citation>
    <scope>NUCLEOTIDE SEQUENCE</scope>
    <source>
        <strain evidence="1">XF1</strain>
    </source>
</reference>
<dbReference type="EMBL" id="AP023099">
    <property type="protein sequence ID" value="BCE91853.1"/>
    <property type="molecule type" value="Genomic_DNA"/>
</dbReference>
<evidence type="ECO:0000313" key="1">
    <source>
        <dbReference type="EMBL" id="BCE22072.1"/>
    </source>
</evidence>
<dbReference type="AlphaFoldDB" id="A0A810CV83"/>
<dbReference type="EMBL" id="AP023094">
    <property type="protein sequence ID" value="BCE48337.1"/>
    <property type="molecule type" value="Genomic_DNA"/>
</dbReference>
<dbReference type="EMBL" id="AP023091">
    <property type="protein sequence ID" value="BCE22072.1"/>
    <property type="molecule type" value="Genomic_DNA"/>
</dbReference>
<evidence type="ECO:0000313" key="3">
    <source>
        <dbReference type="EMBL" id="BCE91853.1"/>
    </source>
</evidence>
<organism evidence="3">
    <name type="scientific">Bradyrhizobium diazoefficiens</name>
    <dbReference type="NCBI Taxonomy" id="1355477"/>
    <lineage>
        <taxon>Bacteria</taxon>
        <taxon>Pseudomonadati</taxon>
        <taxon>Pseudomonadota</taxon>
        <taxon>Alphaproteobacteria</taxon>
        <taxon>Hyphomicrobiales</taxon>
        <taxon>Nitrobacteraceae</taxon>
        <taxon>Bradyrhizobium</taxon>
    </lineage>
</organism>
<sequence>MANLLNKLSNLVRGLGKGEKPQAVDWFGSYLDEDGIVADVIKRIREDEVALKRWLDPWSWKFPFMLSPVLYNPPPPDHAGCLVFAHRGIRNFYGLWHADNPHTEAQDVEVEDGIITDPRHPDNFSGRIVERVKAELAKLYPQAVAA</sequence>
<proteinExistence type="predicted"/>
<accession>A0A810CV83</accession>
<reference evidence="2" key="3">
    <citation type="submission" date="2020-05" db="EMBL/GenBank/DDBJ databases">
        <title>Complete genome sequence of Bradyrhizobium diazoefficiens XF4 isolated from soybean nodule.</title>
        <authorList>
            <person name="Noda R."/>
            <person name="Kakizaki K."/>
            <person name="Minamisawa K."/>
        </authorList>
    </citation>
    <scope>NUCLEOTIDE SEQUENCE</scope>
    <source>
        <strain evidence="2">XF4</strain>
    </source>
</reference>
<reference evidence="3" key="2">
    <citation type="submission" date="2020-05" db="EMBL/GenBank/DDBJ databases">
        <title>Complete genome sequence of Bradyrhizobium diazoefficiens XF10 isolated from soybean nodule.</title>
        <authorList>
            <person name="Noda R."/>
            <person name="Kakizaki K."/>
            <person name="Minamisawa K."/>
        </authorList>
    </citation>
    <scope>NUCLEOTIDE SEQUENCE</scope>
    <source>
        <strain evidence="3">XF10</strain>
    </source>
</reference>
<evidence type="ECO:0000313" key="2">
    <source>
        <dbReference type="EMBL" id="BCE48337.1"/>
    </source>
</evidence>
<protein>
    <submittedName>
        <fullName evidence="3">Uncharacterized protein</fullName>
    </submittedName>
</protein>
<gene>
    <name evidence="3" type="ORF">XF10B_46510</name>
    <name evidence="1" type="ORF">XF1B_47530</name>
    <name evidence="2" type="ORF">XF4B_46860</name>
</gene>